<proteinExistence type="predicted"/>
<dbReference type="EMBL" id="JABTXY010000012">
    <property type="protein sequence ID" value="NYV41093.1"/>
    <property type="molecule type" value="Genomic_DNA"/>
</dbReference>
<evidence type="ECO:0000313" key="1">
    <source>
        <dbReference type="EMBL" id="NYV41093.1"/>
    </source>
</evidence>
<name>A0A853HBL2_CROSK</name>
<organism evidence="1 2">
    <name type="scientific">Cronobacter sakazakii</name>
    <name type="common">Enterobacter sakazakii</name>
    <dbReference type="NCBI Taxonomy" id="28141"/>
    <lineage>
        <taxon>Bacteria</taxon>
        <taxon>Pseudomonadati</taxon>
        <taxon>Pseudomonadota</taxon>
        <taxon>Gammaproteobacteria</taxon>
        <taxon>Enterobacterales</taxon>
        <taxon>Enterobacteriaceae</taxon>
        <taxon>Cronobacter</taxon>
    </lineage>
</organism>
<dbReference type="RefSeq" id="WP_180208560.1">
    <property type="nucleotide sequence ID" value="NZ_JABTXY010000012.1"/>
</dbReference>
<dbReference type="Proteomes" id="UP000548673">
    <property type="component" value="Unassembled WGS sequence"/>
</dbReference>
<accession>A0A853HBL2</accession>
<gene>
    <name evidence="1" type="ORF">HRR37_01450</name>
</gene>
<dbReference type="AlphaFoldDB" id="A0A853HBL2"/>
<comment type="caution">
    <text evidence="1">The sequence shown here is derived from an EMBL/GenBank/DDBJ whole genome shotgun (WGS) entry which is preliminary data.</text>
</comment>
<sequence length="289" mass="32993">MDSNVWKENRIAPLEYCSFERAAKLLNCECEDLIHWNKIGAISIAFKPENMEGSFSVQLREQKDSADIEKYNKSQYIMHELGIYGSQFLRNLGDANDKGYIASIDEFRFHGNISDLWVIINGSVDDENSITITKSFSTGYKTLSPANIPNNITSALFFYQGTKDVILELKDLLITRSDIEKIWTSAISGKPMESYFTSKTREIKVIPVNSVSIAQTDRHEHNRQEVELVAMKVREHYPDECTKNGKLLLNKWVKATLAHKNDYGGLKLRSERKISTILSEIIKAEKTTE</sequence>
<evidence type="ECO:0000313" key="2">
    <source>
        <dbReference type="Proteomes" id="UP000548673"/>
    </source>
</evidence>
<reference evidence="1 2" key="1">
    <citation type="submission" date="2020-05" db="EMBL/GenBank/DDBJ databases">
        <title>The draft genome of Cronobacter sakazakii strain 145005.</title>
        <authorList>
            <person name="Yang J."/>
            <person name="Liu L."/>
            <person name="Feng Y."/>
            <person name="Zong Z."/>
        </authorList>
    </citation>
    <scope>NUCLEOTIDE SEQUENCE [LARGE SCALE GENOMIC DNA]</scope>
    <source>
        <strain evidence="1 2">145005</strain>
    </source>
</reference>
<protein>
    <submittedName>
        <fullName evidence="1">Uncharacterized protein</fullName>
    </submittedName>
</protein>